<organism evidence="2">
    <name type="scientific">marine sediment metagenome</name>
    <dbReference type="NCBI Taxonomy" id="412755"/>
    <lineage>
        <taxon>unclassified sequences</taxon>
        <taxon>metagenomes</taxon>
        <taxon>ecological metagenomes</taxon>
    </lineage>
</organism>
<dbReference type="Pfam" id="PF01370">
    <property type="entry name" value="Epimerase"/>
    <property type="match status" value="1"/>
</dbReference>
<name>A0A0F9G4R5_9ZZZZ</name>
<sequence>MSKILITGSAGFLGYHLMTQLGASNDVVGIDNFMHASSAPHKNVKYGDVRYYRDIEDYIKWADEVYHLAAQIHVDKSGKKPHINFFSRNLQDMSHMFPDLTKAFADL</sequence>
<gene>
    <name evidence="2" type="ORF">LCGC14_1872220</name>
</gene>
<dbReference type="AlphaFoldDB" id="A0A0F9G4R5"/>
<evidence type="ECO:0000259" key="1">
    <source>
        <dbReference type="Pfam" id="PF01370"/>
    </source>
</evidence>
<dbReference type="EMBL" id="LAZR01019121">
    <property type="protein sequence ID" value="KKL93688.1"/>
    <property type="molecule type" value="Genomic_DNA"/>
</dbReference>
<dbReference type="InterPro" id="IPR036291">
    <property type="entry name" value="NAD(P)-bd_dom_sf"/>
</dbReference>
<proteinExistence type="predicted"/>
<protein>
    <recommendedName>
        <fullName evidence="1">NAD-dependent epimerase/dehydratase domain-containing protein</fullName>
    </recommendedName>
</protein>
<feature type="non-terminal residue" evidence="2">
    <location>
        <position position="107"/>
    </location>
</feature>
<evidence type="ECO:0000313" key="2">
    <source>
        <dbReference type="EMBL" id="KKL93688.1"/>
    </source>
</evidence>
<reference evidence="2" key="1">
    <citation type="journal article" date="2015" name="Nature">
        <title>Complex archaea that bridge the gap between prokaryotes and eukaryotes.</title>
        <authorList>
            <person name="Spang A."/>
            <person name="Saw J.H."/>
            <person name="Jorgensen S.L."/>
            <person name="Zaremba-Niedzwiedzka K."/>
            <person name="Martijn J."/>
            <person name="Lind A.E."/>
            <person name="van Eijk R."/>
            <person name="Schleper C."/>
            <person name="Guy L."/>
            <person name="Ettema T.J."/>
        </authorList>
    </citation>
    <scope>NUCLEOTIDE SEQUENCE</scope>
</reference>
<dbReference type="SUPFAM" id="SSF51735">
    <property type="entry name" value="NAD(P)-binding Rossmann-fold domains"/>
    <property type="match status" value="1"/>
</dbReference>
<accession>A0A0F9G4R5</accession>
<comment type="caution">
    <text evidence="2">The sequence shown here is derived from an EMBL/GenBank/DDBJ whole genome shotgun (WGS) entry which is preliminary data.</text>
</comment>
<feature type="domain" description="NAD-dependent epimerase/dehydratase" evidence="1">
    <location>
        <begin position="4"/>
        <end position="90"/>
    </location>
</feature>
<dbReference type="InterPro" id="IPR001509">
    <property type="entry name" value="Epimerase_deHydtase"/>
</dbReference>
<dbReference type="Gene3D" id="3.40.50.720">
    <property type="entry name" value="NAD(P)-binding Rossmann-like Domain"/>
    <property type="match status" value="1"/>
</dbReference>